<accession>A0A2A2KTP8</accession>
<feature type="domain" description="Protein kinase" evidence="10">
    <location>
        <begin position="162"/>
        <end position="448"/>
    </location>
</feature>
<proteinExistence type="predicted"/>
<sequence length="501" mass="56802">MKYSTRVFEADGKGEAEIFVTVNDTHYEGAKYFIAYYGLCDSKTINRYTKKGKCILDMKQATSKRFCPMEKEDCLFGIDRNLTISPLMAGEYGIQLCVVYDPLYEKPPIAYTNTRILAHKVTLASSSLAISSETPSLHGTILVYASLIILVFILLIAIIVYKCYTAQLSAELHGPVILDDQQRVAVKTPYDSKEARALFMEEVEGAKCVGRHPKLVAIIGTVMSDDFMHFVMEYCHHGNLKEYLAKRRNYMLGLQHRDIDLNAPMANIEGVDFEQVFTVEDIHRIASQACTGMAYLAQNSIIHNSLCARHVLITSDHSVKISDFGNITFENNSHKFELPTELTKWTAIEILKGSQPSPKSDVWSFGVLLWELSTVGGSPYHNTDNRNVLSLLEKGFRLPKVDNASLLLYQLMRELWCDSPDDRMTFAQLSSRLSYTIQQDYNASHRFVTIDRFAPYYVDSEEDTRTLPILPVPEPGKNNRRTSNDPAHLLSESERLLGFRR</sequence>
<dbReference type="GO" id="GO:0004714">
    <property type="term" value="F:transmembrane receptor protein tyrosine kinase activity"/>
    <property type="evidence" value="ECO:0007669"/>
    <property type="project" value="TreeGrafter"/>
</dbReference>
<keyword evidence="6 9" id="KW-1133">Transmembrane helix</keyword>
<dbReference type="OrthoDB" id="4062651at2759"/>
<feature type="transmembrane region" description="Helical" evidence="9">
    <location>
        <begin position="141"/>
        <end position="161"/>
    </location>
</feature>
<evidence type="ECO:0000256" key="1">
    <source>
        <dbReference type="ARBA" id="ARBA00004370"/>
    </source>
</evidence>
<evidence type="ECO:0000313" key="12">
    <source>
        <dbReference type="Proteomes" id="UP000218231"/>
    </source>
</evidence>
<evidence type="ECO:0000313" key="11">
    <source>
        <dbReference type="EMBL" id="PAV77278.1"/>
    </source>
</evidence>
<dbReference type="PRINTS" id="PR00109">
    <property type="entry name" value="TYRKINASE"/>
</dbReference>
<dbReference type="PANTHER" id="PTHR24416:SF550">
    <property type="entry name" value="FIBROBLAST GROWTH FACTOR RECEPTOR HOMOLOG 1-RELATED"/>
    <property type="match status" value="1"/>
</dbReference>
<dbReference type="Pfam" id="PF07714">
    <property type="entry name" value="PK_Tyr_Ser-Thr"/>
    <property type="match status" value="1"/>
</dbReference>
<gene>
    <name evidence="11" type="ORF">WR25_22899</name>
</gene>
<keyword evidence="2 9" id="KW-0812">Transmembrane</keyword>
<reference evidence="11 12" key="1">
    <citation type="journal article" date="2017" name="Curr. Biol.">
        <title>Genome architecture and evolution of a unichromosomal asexual nematode.</title>
        <authorList>
            <person name="Fradin H."/>
            <person name="Zegar C."/>
            <person name="Gutwein M."/>
            <person name="Lucas J."/>
            <person name="Kovtun M."/>
            <person name="Corcoran D."/>
            <person name="Baugh L.R."/>
            <person name="Kiontke K."/>
            <person name="Gunsalus K."/>
            <person name="Fitch D.H."/>
            <person name="Piano F."/>
        </authorList>
    </citation>
    <scope>NUCLEOTIDE SEQUENCE [LARGE SCALE GENOMIC DNA]</scope>
    <source>
        <strain evidence="11">PF1309</strain>
    </source>
</reference>
<evidence type="ECO:0000256" key="6">
    <source>
        <dbReference type="ARBA" id="ARBA00022989"/>
    </source>
</evidence>
<dbReference type="GO" id="GO:0005524">
    <property type="term" value="F:ATP binding"/>
    <property type="evidence" value="ECO:0007669"/>
    <property type="project" value="UniProtKB-KW"/>
</dbReference>
<evidence type="ECO:0000256" key="7">
    <source>
        <dbReference type="ARBA" id="ARBA00023136"/>
    </source>
</evidence>
<dbReference type="InterPro" id="IPR050122">
    <property type="entry name" value="RTK"/>
</dbReference>
<keyword evidence="5" id="KW-0067">ATP-binding</keyword>
<dbReference type="PANTHER" id="PTHR24416">
    <property type="entry name" value="TYROSINE-PROTEIN KINASE RECEPTOR"/>
    <property type="match status" value="1"/>
</dbReference>
<dbReference type="STRING" id="2018661.A0A2A2KTP8"/>
<dbReference type="SUPFAM" id="SSF56112">
    <property type="entry name" value="Protein kinase-like (PK-like)"/>
    <property type="match status" value="1"/>
</dbReference>
<evidence type="ECO:0000256" key="8">
    <source>
        <dbReference type="ARBA" id="ARBA00023170"/>
    </source>
</evidence>
<evidence type="ECO:0000259" key="10">
    <source>
        <dbReference type="PROSITE" id="PS50011"/>
    </source>
</evidence>
<evidence type="ECO:0000256" key="3">
    <source>
        <dbReference type="ARBA" id="ARBA00022729"/>
    </source>
</evidence>
<name>A0A2A2KTP8_9BILA</name>
<comment type="subcellular location">
    <subcellularLocation>
        <location evidence="1">Membrane</location>
    </subcellularLocation>
</comment>
<dbReference type="Gene3D" id="1.10.510.10">
    <property type="entry name" value="Transferase(Phosphotransferase) domain 1"/>
    <property type="match status" value="1"/>
</dbReference>
<evidence type="ECO:0000256" key="2">
    <source>
        <dbReference type="ARBA" id="ARBA00022692"/>
    </source>
</evidence>
<evidence type="ECO:0000256" key="4">
    <source>
        <dbReference type="ARBA" id="ARBA00022741"/>
    </source>
</evidence>
<keyword evidence="7 9" id="KW-0472">Membrane</keyword>
<keyword evidence="4" id="KW-0547">Nucleotide-binding</keyword>
<dbReference type="InterPro" id="IPR000719">
    <property type="entry name" value="Prot_kinase_dom"/>
</dbReference>
<dbReference type="EMBL" id="LIAE01007738">
    <property type="protein sequence ID" value="PAV77278.1"/>
    <property type="molecule type" value="Genomic_DNA"/>
</dbReference>
<dbReference type="Proteomes" id="UP000218231">
    <property type="component" value="Unassembled WGS sequence"/>
</dbReference>
<evidence type="ECO:0000256" key="9">
    <source>
        <dbReference type="SAM" id="Phobius"/>
    </source>
</evidence>
<dbReference type="PROSITE" id="PS50011">
    <property type="entry name" value="PROTEIN_KINASE_DOM"/>
    <property type="match status" value="1"/>
</dbReference>
<keyword evidence="8" id="KW-0675">Receptor</keyword>
<organism evidence="11 12">
    <name type="scientific">Diploscapter pachys</name>
    <dbReference type="NCBI Taxonomy" id="2018661"/>
    <lineage>
        <taxon>Eukaryota</taxon>
        <taxon>Metazoa</taxon>
        <taxon>Ecdysozoa</taxon>
        <taxon>Nematoda</taxon>
        <taxon>Chromadorea</taxon>
        <taxon>Rhabditida</taxon>
        <taxon>Rhabditina</taxon>
        <taxon>Rhabditomorpha</taxon>
        <taxon>Rhabditoidea</taxon>
        <taxon>Rhabditidae</taxon>
        <taxon>Diploscapter</taxon>
    </lineage>
</organism>
<dbReference type="GO" id="GO:0007169">
    <property type="term" value="P:cell surface receptor protein tyrosine kinase signaling pathway"/>
    <property type="evidence" value="ECO:0007669"/>
    <property type="project" value="TreeGrafter"/>
</dbReference>
<dbReference type="InterPro" id="IPR001245">
    <property type="entry name" value="Ser-Thr/Tyr_kinase_cat_dom"/>
</dbReference>
<dbReference type="GO" id="GO:0005886">
    <property type="term" value="C:plasma membrane"/>
    <property type="evidence" value="ECO:0007669"/>
    <property type="project" value="TreeGrafter"/>
</dbReference>
<protein>
    <recommendedName>
        <fullName evidence="10">Protein kinase domain-containing protein</fullName>
    </recommendedName>
</protein>
<evidence type="ECO:0000256" key="5">
    <source>
        <dbReference type="ARBA" id="ARBA00022840"/>
    </source>
</evidence>
<keyword evidence="12" id="KW-1185">Reference proteome</keyword>
<keyword evidence="3" id="KW-0732">Signal</keyword>
<comment type="caution">
    <text evidence="11">The sequence shown here is derived from an EMBL/GenBank/DDBJ whole genome shotgun (WGS) entry which is preliminary data.</text>
</comment>
<dbReference type="AlphaFoldDB" id="A0A2A2KTP8"/>
<dbReference type="GO" id="GO:0043235">
    <property type="term" value="C:receptor complex"/>
    <property type="evidence" value="ECO:0007669"/>
    <property type="project" value="TreeGrafter"/>
</dbReference>
<dbReference type="InterPro" id="IPR011009">
    <property type="entry name" value="Kinase-like_dom_sf"/>
</dbReference>